<dbReference type="AlphaFoldDB" id="A0A485KLR3"/>
<keyword evidence="2" id="KW-0472">Membrane</keyword>
<feature type="transmembrane region" description="Helical" evidence="2">
    <location>
        <begin position="642"/>
        <end position="661"/>
    </location>
</feature>
<dbReference type="Proteomes" id="UP000332933">
    <property type="component" value="Unassembled WGS sequence"/>
</dbReference>
<organism evidence="4 5">
    <name type="scientific">Aphanomyces stellatus</name>
    <dbReference type="NCBI Taxonomy" id="120398"/>
    <lineage>
        <taxon>Eukaryota</taxon>
        <taxon>Sar</taxon>
        <taxon>Stramenopiles</taxon>
        <taxon>Oomycota</taxon>
        <taxon>Saprolegniomycetes</taxon>
        <taxon>Saprolegniales</taxon>
        <taxon>Verrucalvaceae</taxon>
        <taxon>Aphanomyces</taxon>
    </lineage>
</organism>
<dbReference type="Gene3D" id="1.20.1270.60">
    <property type="entry name" value="Arfaptin homology (AH) domain/BAR domain"/>
    <property type="match status" value="2"/>
</dbReference>
<protein>
    <submittedName>
        <fullName evidence="4">Aste57867_9022 protein</fullName>
    </submittedName>
</protein>
<gene>
    <name evidence="4" type="primary">Aste57867_9022</name>
    <name evidence="3" type="ORF">As57867_008986</name>
    <name evidence="4" type="ORF">ASTE57867_9022</name>
</gene>
<reference evidence="4 5" key="1">
    <citation type="submission" date="2019-03" db="EMBL/GenBank/DDBJ databases">
        <authorList>
            <person name="Gaulin E."/>
            <person name="Dumas B."/>
        </authorList>
    </citation>
    <scope>NUCLEOTIDE SEQUENCE [LARGE SCALE GENOMIC DNA]</scope>
    <source>
        <strain evidence="4">CBS 568.67</strain>
    </source>
</reference>
<name>A0A485KLR3_9STRA</name>
<feature type="compositionally biased region" description="Basic and acidic residues" evidence="1">
    <location>
        <begin position="426"/>
        <end position="444"/>
    </location>
</feature>
<dbReference type="OrthoDB" id="78304at2759"/>
<evidence type="ECO:0000313" key="4">
    <source>
        <dbReference type="EMBL" id="VFT85906.1"/>
    </source>
</evidence>
<dbReference type="EMBL" id="CAADRA010005144">
    <property type="protein sequence ID" value="VFT85906.1"/>
    <property type="molecule type" value="Genomic_DNA"/>
</dbReference>
<dbReference type="InterPro" id="IPR027267">
    <property type="entry name" value="AH/BAR_dom_sf"/>
</dbReference>
<accession>A0A485KLR3</accession>
<dbReference type="EMBL" id="VJMH01005123">
    <property type="protein sequence ID" value="KAF0700438.1"/>
    <property type="molecule type" value="Genomic_DNA"/>
</dbReference>
<keyword evidence="2" id="KW-0812">Transmembrane</keyword>
<keyword evidence="2" id="KW-1133">Transmembrane helix</keyword>
<keyword evidence="5" id="KW-1185">Reference proteome</keyword>
<evidence type="ECO:0000313" key="3">
    <source>
        <dbReference type="EMBL" id="KAF0700438.1"/>
    </source>
</evidence>
<feature type="region of interest" description="Disordered" evidence="1">
    <location>
        <begin position="426"/>
        <end position="461"/>
    </location>
</feature>
<evidence type="ECO:0000256" key="1">
    <source>
        <dbReference type="SAM" id="MobiDB-lite"/>
    </source>
</evidence>
<proteinExistence type="predicted"/>
<reference evidence="3" key="2">
    <citation type="submission" date="2019-06" db="EMBL/GenBank/DDBJ databases">
        <title>Genomics analysis of Aphanomyces spp. identifies a new class of oomycete effector associated with host adaptation.</title>
        <authorList>
            <person name="Gaulin E."/>
        </authorList>
    </citation>
    <scope>NUCLEOTIDE SEQUENCE</scope>
    <source>
        <strain evidence="3">CBS 578.67</strain>
    </source>
</reference>
<dbReference type="SUPFAM" id="SSF103657">
    <property type="entry name" value="BAR/IMD domain-like"/>
    <property type="match status" value="2"/>
</dbReference>
<sequence>MDRVDSSAACSLESMSSRLDLVEKKTVEAVQSCKTIITNMRELASAEEKHAKTHQKIYEALQYIPYMNANIVRGLKNWHTKLLENANETAAMKRQFAISLVANVASPFQDYLSLYRIQTRQVFFEMRSSYEALVSKKNQVAAARDKYVKACKVAEAAIRNRNTMKEKLENEIAIKIATPTNSSPPVNVLETKKSEVLEGLKQKIKSNLDESIAAKDAYVASDGECIFERKRHQRLVVEMLRKLEVIESQREEFIQNQVLFRVASMYQDMTMSIAGCNKEHSEIAQEIFKTALDEIAHFTDGLKSPEASLTFANEQMSNDADALAKFSDIFGQLKGAYEAHSKRLQQVIGNLSWGMSSMEGQSMALAWEKISTCIQVFVHIHDDYANALSATIMSQWKDLKTTQGLAKKHVAAMIQDIHLKRQGVRNNEKEAGQRYNQAKRDLESKQTQISSVEREAVEEAKSPDKDKGVTLVSLGWKDPAKVRLVKLKKACQDFEETDMATASKQYSFAKQASENFHAAYNTLVASVHGDFINAQAQVVTSLTKIVMSWQTAGSVMAASQMQMLHDVFESIEAMDPKRDMQTFVAMQSVNLPPKPKTLGIPVEFYKSELIELELKPPPVETPETKEDELAVQKHELSATHQFEFGIVIFFIVALVLLRLGLAQINHEWGHAQSALQAQQASIEYLDTILKQFD</sequence>
<evidence type="ECO:0000313" key="5">
    <source>
        <dbReference type="Proteomes" id="UP000332933"/>
    </source>
</evidence>
<evidence type="ECO:0000256" key="2">
    <source>
        <dbReference type="SAM" id="Phobius"/>
    </source>
</evidence>
<feature type="compositionally biased region" description="Basic and acidic residues" evidence="1">
    <location>
        <begin position="452"/>
        <end position="461"/>
    </location>
</feature>